<evidence type="ECO:0000313" key="2">
    <source>
        <dbReference type="Proteomes" id="UP001057402"/>
    </source>
</evidence>
<comment type="caution">
    <text evidence="1">The sequence shown here is derived from an EMBL/GenBank/DDBJ whole genome shotgun (WGS) entry which is preliminary data.</text>
</comment>
<sequence>MAIEAGDPIPIPDPSHFIPLTRDPAMINPHMFMVGGTSFPSPSPIPNAPLPLSAADSGLTTAHNIIMAPPLPSSRKRPRDVCSPFSHHSPLVPFGCPSHRSNLLSSPLFEQDAALLQMQQRELDSLISVHTQRLRVELEERARQQAKALAFAIRGAFATKLREKDEEMQRLAKLNWGLQERVRSLCAENQLWRGLAQSNEAAANSLRTDLERVLSGTTGGVGDNIPAAAARGEEDAESCCGSNDEEEEVGGRGRRRCKACQVGWLEETSEGVVVMPCRHVFRECQRCKQGSSRQSCPVCGSQVAATLHVHLPN</sequence>
<protein>
    <submittedName>
        <fullName evidence="1">Uncharacterized protein</fullName>
    </submittedName>
</protein>
<gene>
    <name evidence="1" type="ORF">MLD38_010158</name>
</gene>
<accession>A0ACB9R009</accession>
<evidence type="ECO:0000313" key="1">
    <source>
        <dbReference type="EMBL" id="KAI4371858.1"/>
    </source>
</evidence>
<organism evidence="1 2">
    <name type="scientific">Melastoma candidum</name>
    <dbReference type="NCBI Taxonomy" id="119954"/>
    <lineage>
        <taxon>Eukaryota</taxon>
        <taxon>Viridiplantae</taxon>
        <taxon>Streptophyta</taxon>
        <taxon>Embryophyta</taxon>
        <taxon>Tracheophyta</taxon>
        <taxon>Spermatophyta</taxon>
        <taxon>Magnoliopsida</taxon>
        <taxon>eudicotyledons</taxon>
        <taxon>Gunneridae</taxon>
        <taxon>Pentapetalae</taxon>
        <taxon>rosids</taxon>
        <taxon>malvids</taxon>
        <taxon>Myrtales</taxon>
        <taxon>Melastomataceae</taxon>
        <taxon>Melastomatoideae</taxon>
        <taxon>Melastomateae</taxon>
        <taxon>Melastoma</taxon>
    </lineage>
</organism>
<name>A0ACB9R009_9MYRT</name>
<dbReference type="Proteomes" id="UP001057402">
    <property type="component" value="Chromosome 4"/>
</dbReference>
<proteinExistence type="predicted"/>
<keyword evidence="2" id="KW-1185">Reference proteome</keyword>
<reference evidence="2" key="1">
    <citation type="journal article" date="2023" name="Front. Plant Sci.">
        <title>Chromosomal-level genome assembly of Melastoma candidum provides insights into trichome evolution.</title>
        <authorList>
            <person name="Zhong Y."/>
            <person name="Wu W."/>
            <person name="Sun C."/>
            <person name="Zou P."/>
            <person name="Liu Y."/>
            <person name="Dai S."/>
            <person name="Zhou R."/>
        </authorList>
    </citation>
    <scope>NUCLEOTIDE SEQUENCE [LARGE SCALE GENOMIC DNA]</scope>
</reference>
<dbReference type="EMBL" id="CM042883">
    <property type="protein sequence ID" value="KAI4371858.1"/>
    <property type="molecule type" value="Genomic_DNA"/>
</dbReference>